<feature type="region of interest" description="Disordered" evidence="1">
    <location>
        <begin position="1616"/>
        <end position="1637"/>
    </location>
</feature>
<reference evidence="4 5" key="1">
    <citation type="journal article" date="2017" name="Mol. Biol. Evol.">
        <title>The 4-celled Tetrabaena socialis nuclear genome reveals the essential components for genetic control of cell number at the origin of multicellularity in the volvocine lineage.</title>
        <authorList>
            <person name="Featherston J."/>
            <person name="Arakaki Y."/>
            <person name="Hanschen E.R."/>
            <person name="Ferris P.J."/>
            <person name="Michod R.E."/>
            <person name="Olson B.J.S.C."/>
            <person name="Nozaki H."/>
            <person name="Durand P.M."/>
        </authorList>
    </citation>
    <scope>NUCLEOTIDE SEQUENCE [LARGE SCALE GENOMIC DNA]</scope>
    <source>
        <strain evidence="4 5">NIES-571</strain>
    </source>
</reference>
<sequence length="1637" mass="174560">MGLPWWGLAAAVLLGCCNATVNTVTFITGRTMTPLGGNASVYNSTLDTSITTQYNDTWNYNNGVTYWWNIGSDGWYTLGEWQGMQFRTLLRFANVHQYVKSTSVVKSAQLSVTFLNWGPKPVLVQPAVKPVPFLRRCFAPLPRSFNSTGWRFSGWVGNTSVPWTSPGGWADCSSKVNISFVVDVNGQYGYVSKTIALDARSVQGWLSNNGTANYGLLFRAINGSISLVHSQASGGLLRRPALSLSFDSAEGPPAVKYPVTLTTVPRIWWVDTAGNDEVNSGHSDSPFKSPAKAVFEAWPGDLIYLKNGVYPGAFNIWRSNITLQSAPGEWAVVSSPMTDPQEAVNVITLRPGANYGVIQNLEISGGFYYGIFFFTSWENYGTMAERVAKGAGPRNWLISNVRIHDTGSSGVKLSMKAINNTFANCEIFNTGARLRTGGHGIEAVQAYTLTVRDCYLHDIPAAGVHLAGGTARALLERNYVARTNFGFNLGFATDAEYMDTINNPALHESINATVRNNIITAVGMAGINIWASRGVVVAHNTIWQAQENAQDCILVNSYNHAYTPAGPILTSCANLTIWANVLVRSASARAGPVFQIRAAGLDPATPLVMAHNVYYDQKGVGPVPFQWGHGAMLEDERENSIFVGNATGWAKHCTADLAKPNCDINSLEADPLLSAAFAPLSCSPALARAPPSLAGVVLAALDFHNRVRPAGQLDAGAVQANASGAVKALPPAFPAFLGRPPFMGIGPGPVYDKLWPYDFWQTRTCKDLLVDAVNGTDNQTFNYNSTYVPFKTIQVALININQCDRILLKGGQNHTGGFGIYRPNVTITTNPADLNQSQPTARAVVVCPTTGALPCIRTGEGLYGGAAAINLYGFDVVMGGATSGSCIHLNEGSGSGTSSYWAFYLAQSGRAGPKVSYIKDMTMTNCGLHGIKFSTFVRDVVVQDVSIISPKAAGIEVRGGRDLTFRSNKIISAAETAIRLGGGVRNVLVEKNLIKNFGSRGILLGSDNTEVMYMDVDWARAQSPASWHDNINTTVKNNVIDGGAGAGISFYSARDAVVVHNTLLGVAATMQAGVLLNLSPKLLGPTQEVAAPNTNITFKNNIVVLGGGADNKLMDEARIMQGTILNKQLAVSFPNSTCPLVGHHHRMLRGLVGERAAAVATATTAAAIVAPDDASDRAIRRQLVGQSFADAYVKAPGEQGRNPDGSCPMFPADHAWHRDVSLMPVHPNSDSIKTHIGGGNLHADFAGGMTVNGKRVLYGIPFITVDTSKGTPLVPITIGPNGYPGECDTSPSGFPFPATAPVEGAYLNCPDASCGGDRHVLVVDNATCLLYETWRSFPPALVASGKWQVDIIARFNLSRNALGRPLGWTSSDAAGLAVLPGLVKWDEVVNKKVIDHAIRFTGPNSRQAYAPPATHFAAAGYPSPDAPYMGMRTRLKATYDCSPLKPAARVFCVALQKYGAIFADNGSPWYFTGEATANWDAVLTELYDIATIPSSAMEVLDSGCLCLDSDCTVAECGGVQGVDPNALPVYPSIANVSSLKFANNIYYKAGATGRYVDRRTPPLGAAGYDGVLAGWKTWAGEAGSVEVNPALNRSSYKPLQGSPALNSVPRLPGMKDDFYGKARSTSTSTATAGAALP</sequence>
<dbReference type="InterPro" id="IPR039448">
    <property type="entry name" value="Beta_helix"/>
</dbReference>
<keyword evidence="2" id="KW-0732">Signal</keyword>
<evidence type="ECO:0000313" key="5">
    <source>
        <dbReference type="Proteomes" id="UP000236333"/>
    </source>
</evidence>
<name>A0A2J8A8N4_9CHLO</name>
<dbReference type="Pfam" id="PF13229">
    <property type="entry name" value="Beta_helix"/>
    <property type="match status" value="2"/>
</dbReference>
<dbReference type="EMBL" id="PGGS01000111">
    <property type="protein sequence ID" value="PNH08902.1"/>
    <property type="molecule type" value="Genomic_DNA"/>
</dbReference>
<comment type="caution">
    <text evidence="4">The sequence shown here is derived from an EMBL/GenBank/DDBJ whole genome shotgun (WGS) entry which is preliminary data.</text>
</comment>
<dbReference type="InterPro" id="IPR006626">
    <property type="entry name" value="PbH1"/>
</dbReference>
<dbReference type="InterPro" id="IPR011050">
    <property type="entry name" value="Pectin_lyase_fold/virulence"/>
</dbReference>
<feature type="chain" id="PRO_5014468781" description="Right handed beta helix domain-containing protein" evidence="2">
    <location>
        <begin position="20"/>
        <end position="1637"/>
    </location>
</feature>
<feature type="signal peptide" evidence="2">
    <location>
        <begin position="1"/>
        <end position="19"/>
    </location>
</feature>
<proteinExistence type="predicted"/>
<gene>
    <name evidence="4" type="ORF">TSOC_004508</name>
</gene>
<dbReference type="PANTHER" id="PTHR34199">
    <property type="entry name" value="NUMOD3 MOTIF FAMILY PROTEIN, EXPRESSED"/>
    <property type="match status" value="1"/>
</dbReference>
<dbReference type="OrthoDB" id="15421at2759"/>
<evidence type="ECO:0000313" key="4">
    <source>
        <dbReference type="EMBL" id="PNH08902.1"/>
    </source>
</evidence>
<dbReference type="SUPFAM" id="SSF51126">
    <property type="entry name" value="Pectin lyase-like"/>
    <property type="match status" value="2"/>
</dbReference>
<evidence type="ECO:0000256" key="2">
    <source>
        <dbReference type="SAM" id="SignalP"/>
    </source>
</evidence>
<dbReference type="SMART" id="SM00710">
    <property type="entry name" value="PbH1"/>
    <property type="match status" value="12"/>
</dbReference>
<dbReference type="InterPro" id="IPR012334">
    <property type="entry name" value="Pectin_lyas_fold"/>
</dbReference>
<feature type="domain" description="Right handed beta helix" evidence="3">
    <location>
        <begin position="939"/>
        <end position="1065"/>
    </location>
</feature>
<dbReference type="PANTHER" id="PTHR34199:SF2">
    <property type="entry name" value="NUMOD3 MOTIF FAMILY PROTEIN, EXPRESSED"/>
    <property type="match status" value="1"/>
</dbReference>
<feature type="compositionally biased region" description="Low complexity" evidence="1">
    <location>
        <begin position="1624"/>
        <end position="1637"/>
    </location>
</feature>
<protein>
    <recommendedName>
        <fullName evidence="3">Right handed beta helix domain-containing protein</fullName>
    </recommendedName>
</protein>
<feature type="domain" description="Right handed beta helix" evidence="3">
    <location>
        <begin position="394"/>
        <end position="478"/>
    </location>
</feature>
<keyword evidence="5" id="KW-1185">Reference proteome</keyword>
<dbReference type="Gene3D" id="2.160.20.10">
    <property type="entry name" value="Single-stranded right-handed beta-helix, Pectin lyase-like"/>
    <property type="match status" value="2"/>
</dbReference>
<accession>A0A2J8A8N4</accession>
<organism evidence="4 5">
    <name type="scientific">Tetrabaena socialis</name>
    <dbReference type="NCBI Taxonomy" id="47790"/>
    <lineage>
        <taxon>Eukaryota</taxon>
        <taxon>Viridiplantae</taxon>
        <taxon>Chlorophyta</taxon>
        <taxon>core chlorophytes</taxon>
        <taxon>Chlorophyceae</taxon>
        <taxon>CS clade</taxon>
        <taxon>Chlamydomonadales</taxon>
        <taxon>Tetrabaenaceae</taxon>
        <taxon>Tetrabaena</taxon>
    </lineage>
</organism>
<dbReference type="Proteomes" id="UP000236333">
    <property type="component" value="Unassembled WGS sequence"/>
</dbReference>
<evidence type="ECO:0000256" key="1">
    <source>
        <dbReference type="SAM" id="MobiDB-lite"/>
    </source>
</evidence>
<evidence type="ECO:0000259" key="3">
    <source>
        <dbReference type="Pfam" id="PF13229"/>
    </source>
</evidence>